<keyword evidence="6 8" id="KW-0456">Lyase</keyword>
<keyword evidence="3 8" id="KW-0028">Amino-acid biosynthesis</keyword>
<comment type="similarity">
    <text evidence="8 9">Belongs to the TrpA family.</text>
</comment>
<evidence type="ECO:0000256" key="9">
    <source>
        <dbReference type="RuleBase" id="RU003662"/>
    </source>
</evidence>
<evidence type="ECO:0000256" key="1">
    <source>
        <dbReference type="ARBA" id="ARBA00004733"/>
    </source>
</evidence>
<dbReference type="EMBL" id="JAEVLS010000001">
    <property type="protein sequence ID" value="MBM0104306.1"/>
    <property type="molecule type" value="Genomic_DNA"/>
</dbReference>
<dbReference type="InterPro" id="IPR011060">
    <property type="entry name" value="RibuloseP-bd_barrel"/>
</dbReference>
<proteinExistence type="inferred from homology"/>
<comment type="caution">
    <text evidence="10">The sequence shown here is derived from an EMBL/GenBank/DDBJ whole genome shotgun (WGS) entry which is preliminary data.</text>
</comment>
<dbReference type="GO" id="GO:0004834">
    <property type="term" value="F:tryptophan synthase activity"/>
    <property type="evidence" value="ECO:0007669"/>
    <property type="project" value="UniProtKB-EC"/>
</dbReference>
<accession>A0ABS1WTK4</accession>
<dbReference type="Gene3D" id="3.20.20.70">
    <property type="entry name" value="Aldolase class I"/>
    <property type="match status" value="1"/>
</dbReference>
<dbReference type="HAMAP" id="MF_00131">
    <property type="entry name" value="Trp_synth_alpha"/>
    <property type="match status" value="1"/>
</dbReference>
<evidence type="ECO:0000256" key="4">
    <source>
        <dbReference type="ARBA" id="ARBA00022822"/>
    </source>
</evidence>
<dbReference type="EC" id="4.2.1.20" evidence="8"/>
<feature type="active site" description="Proton acceptor" evidence="8">
    <location>
        <position position="51"/>
    </location>
</feature>
<evidence type="ECO:0000256" key="6">
    <source>
        <dbReference type="ARBA" id="ARBA00023239"/>
    </source>
</evidence>
<dbReference type="PANTHER" id="PTHR43406">
    <property type="entry name" value="TRYPTOPHAN SYNTHASE, ALPHA CHAIN"/>
    <property type="match status" value="1"/>
</dbReference>
<dbReference type="PROSITE" id="PS00167">
    <property type="entry name" value="TRP_SYNTHASE_ALPHA"/>
    <property type="match status" value="1"/>
</dbReference>
<comment type="subunit">
    <text evidence="2 8">Tetramer of two alpha and two beta chains.</text>
</comment>
<organism evidence="10 11">
    <name type="scientific">Steroidobacter gossypii</name>
    <dbReference type="NCBI Taxonomy" id="2805490"/>
    <lineage>
        <taxon>Bacteria</taxon>
        <taxon>Pseudomonadati</taxon>
        <taxon>Pseudomonadota</taxon>
        <taxon>Gammaproteobacteria</taxon>
        <taxon>Steroidobacterales</taxon>
        <taxon>Steroidobacteraceae</taxon>
        <taxon>Steroidobacter</taxon>
    </lineage>
</organism>
<keyword evidence="11" id="KW-1185">Reference proteome</keyword>
<comment type="pathway">
    <text evidence="1 8">Amino-acid biosynthesis; L-tryptophan biosynthesis; L-tryptophan from chorismate: step 5/5.</text>
</comment>
<dbReference type="PANTHER" id="PTHR43406:SF1">
    <property type="entry name" value="TRYPTOPHAN SYNTHASE ALPHA CHAIN, CHLOROPLASTIC"/>
    <property type="match status" value="1"/>
</dbReference>
<evidence type="ECO:0000256" key="7">
    <source>
        <dbReference type="ARBA" id="ARBA00049047"/>
    </source>
</evidence>
<dbReference type="SUPFAM" id="SSF51366">
    <property type="entry name" value="Ribulose-phoshate binding barrel"/>
    <property type="match status" value="1"/>
</dbReference>
<name>A0ABS1WTK4_9GAMM</name>
<evidence type="ECO:0000313" key="11">
    <source>
        <dbReference type="Proteomes" id="UP000661077"/>
    </source>
</evidence>
<dbReference type="InterPro" id="IPR013785">
    <property type="entry name" value="Aldolase_TIM"/>
</dbReference>
<evidence type="ECO:0000313" key="10">
    <source>
        <dbReference type="EMBL" id="MBM0104306.1"/>
    </source>
</evidence>
<keyword evidence="4 8" id="KW-0822">Tryptophan biosynthesis</keyword>
<evidence type="ECO:0000256" key="3">
    <source>
        <dbReference type="ARBA" id="ARBA00022605"/>
    </source>
</evidence>
<dbReference type="Pfam" id="PF00290">
    <property type="entry name" value="Trp_syntA"/>
    <property type="match status" value="1"/>
</dbReference>
<comment type="function">
    <text evidence="8">The alpha subunit is responsible for the aldol cleavage of indoleglycerol phosphate to indole and glyceraldehyde 3-phosphate.</text>
</comment>
<sequence length="256" mass="27797">MPARDSVSTAIRNRRATGQPALIAYITAGFPKREGFIEQLNAVAAVADVVEIGVPFTDPMADGTTIQRSSRAALEQGVSLRWILQELSRAETKPQAPLLLMSYLNPLLAYGMDTLPEDAARAGIAGFIVPDLPYEESDELRNALDARGLALVQFVTPVTPTERMQMLCEGSGGFIYAVTMTGTTGKNVAVPEEVLEYFQRVKKISPVPVCAGFGIRSREQVQRLTPYIDGAIVGSALVEVLERGEDPAKFLRSLRD</sequence>
<feature type="active site" description="Proton acceptor" evidence="8">
    <location>
        <position position="62"/>
    </location>
</feature>
<gene>
    <name evidence="8" type="primary">trpA</name>
    <name evidence="10" type="ORF">JM946_06090</name>
</gene>
<dbReference type="InterPro" id="IPR002028">
    <property type="entry name" value="Trp_synthase_suA"/>
</dbReference>
<evidence type="ECO:0000256" key="2">
    <source>
        <dbReference type="ARBA" id="ARBA00011270"/>
    </source>
</evidence>
<reference evidence="10 11" key="1">
    <citation type="journal article" date="2021" name="Int. J. Syst. Evol. Microbiol.">
        <title>Steroidobacter gossypii sp. nov., isolated from soil of cotton cropping field.</title>
        <authorList>
            <person name="Huang R."/>
            <person name="Yang S."/>
            <person name="Zhen C."/>
            <person name="Liu W."/>
        </authorList>
    </citation>
    <scope>NUCLEOTIDE SEQUENCE [LARGE SCALE GENOMIC DNA]</scope>
    <source>
        <strain evidence="10 11">S1-65</strain>
    </source>
</reference>
<dbReference type="NCBIfam" id="TIGR00262">
    <property type="entry name" value="trpA"/>
    <property type="match status" value="1"/>
</dbReference>
<comment type="catalytic activity">
    <reaction evidence="7 8">
        <text>(1S,2R)-1-C-(indol-3-yl)glycerol 3-phosphate + L-serine = D-glyceraldehyde 3-phosphate + L-tryptophan + H2O</text>
        <dbReference type="Rhea" id="RHEA:10532"/>
        <dbReference type="ChEBI" id="CHEBI:15377"/>
        <dbReference type="ChEBI" id="CHEBI:33384"/>
        <dbReference type="ChEBI" id="CHEBI:57912"/>
        <dbReference type="ChEBI" id="CHEBI:58866"/>
        <dbReference type="ChEBI" id="CHEBI:59776"/>
        <dbReference type="EC" id="4.2.1.20"/>
    </reaction>
</comment>
<dbReference type="Proteomes" id="UP000661077">
    <property type="component" value="Unassembled WGS sequence"/>
</dbReference>
<dbReference type="InterPro" id="IPR018204">
    <property type="entry name" value="Trp_synthase_alpha_AS"/>
</dbReference>
<dbReference type="CDD" id="cd04724">
    <property type="entry name" value="Tryptophan_synthase_alpha"/>
    <property type="match status" value="1"/>
</dbReference>
<evidence type="ECO:0000256" key="5">
    <source>
        <dbReference type="ARBA" id="ARBA00023141"/>
    </source>
</evidence>
<evidence type="ECO:0000256" key="8">
    <source>
        <dbReference type="HAMAP-Rule" id="MF_00131"/>
    </source>
</evidence>
<protein>
    <recommendedName>
        <fullName evidence="8">Tryptophan synthase alpha chain</fullName>
        <ecNumber evidence="8">4.2.1.20</ecNumber>
    </recommendedName>
</protein>
<dbReference type="RefSeq" id="WP_203166262.1">
    <property type="nucleotide sequence ID" value="NZ_JAEVLS010000001.1"/>
</dbReference>
<keyword evidence="5 8" id="KW-0057">Aromatic amino acid biosynthesis</keyword>